<name>A0AA35RNT0_GEOBA</name>
<protein>
    <submittedName>
        <fullName evidence="2">Uncharacterized protein</fullName>
    </submittedName>
</protein>
<feature type="compositionally biased region" description="Polar residues" evidence="1">
    <location>
        <begin position="95"/>
        <end position="108"/>
    </location>
</feature>
<dbReference type="EMBL" id="CASHTH010001304">
    <property type="protein sequence ID" value="CAI8013861.1"/>
    <property type="molecule type" value="Genomic_DNA"/>
</dbReference>
<gene>
    <name evidence="2" type="ORF">GBAR_LOCUS8727</name>
</gene>
<accession>A0AA35RNT0</accession>
<feature type="region of interest" description="Disordered" evidence="1">
    <location>
        <begin position="47"/>
        <end position="115"/>
    </location>
</feature>
<evidence type="ECO:0000313" key="2">
    <source>
        <dbReference type="EMBL" id="CAI8013861.1"/>
    </source>
</evidence>
<comment type="caution">
    <text evidence="2">The sequence shown here is derived from an EMBL/GenBank/DDBJ whole genome shotgun (WGS) entry which is preliminary data.</text>
</comment>
<feature type="region of interest" description="Disordered" evidence="1">
    <location>
        <begin position="1"/>
        <end position="28"/>
    </location>
</feature>
<reference evidence="2" key="1">
    <citation type="submission" date="2023-03" db="EMBL/GenBank/DDBJ databases">
        <authorList>
            <person name="Steffen K."/>
            <person name="Cardenas P."/>
        </authorList>
    </citation>
    <scope>NUCLEOTIDE SEQUENCE</scope>
</reference>
<feature type="region of interest" description="Disordered" evidence="1">
    <location>
        <begin position="184"/>
        <end position="204"/>
    </location>
</feature>
<sequence length="204" mass="22775">MAEWHVSESESEGDGVGDGGIELGSLRIPPHRVAELLKTIESRNTLDLECLAGAAAESASEERRRERRRRHKKRKKKSDTSGEAGDSRTQEEVSETASEMRSTPSTDTTARDGKWNNVSQFDYFHEDSTGSDLTLHKRLKKLPPGEEFDPKLKFYPDENIRMRGRKLASLARWADCEAAERAAAAHSSECADLTSRKHPPLSPT</sequence>
<organism evidence="2 3">
    <name type="scientific">Geodia barretti</name>
    <name type="common">Barrett's horny sponge</name>
    <dbReference type="NCBI Taxonomy" id="519541"/>
    <lineage>
        <taxon>Eukaryota</taxon>
        <taxon>Metazoa</taxon>
        <taxon>Porifera</taxon>
        <taxon>Demospongiae</taxon>
        <taxon>Heteroscleromorpha</taxon>
        <taxon>Tetractinellida</taxon>
        <taxon>Astrophorina</taxon>
        <taxon>Geodiidae</taxon>
        <taxon>Geodia</taxon>
    </lineage>
</organism>
<dbReference type="AlphaFoldDB" id="A0AA35RNT0"/>
<keyword evidence="3" id="KW-1185">Reference proteome</keyword>
<dbReference type="Proteomes" id="UP001174909">
    <property type="component" value="Unassembled WGS sequence"/>
</dbReference>
<feature type="compositionally biased region" description="Basic residues" evidence="1">
    <location>
        <begin position="65"/>
        <end position="77"/>
    </location>
</feature>
<evidence type="ECO:0000313" key="3">
    <source>
        <dbReference type="Proteomes" id="UP001174909"/>
    </source>
</evidence>
<proteinExistence type="predicted"/>
<evidence type="ECO:0000256" key="1">
    <source>
        <dbReference type="SAM" id="MobiDB-lite"/>
    </source>
</evidence>